<organism evidence="1 2">
    <name type="scientific">Holotrichia oblita</name>
    <name type="common">Chafer beetle</name>
    <dbReference type="NCBI Taxonomy" id="644536"/>
    <lineage>
        <taxon>Eukaryota</taxon>
        <taxon>Metazoa</taxon>
        <taxon>Ecdysozoa</taxon>
        <taxon>Arthropoda</taxon>
        <taxon>Hexapoda</taxon>
        <taxon>Insecta</taxon>
        <taxon>Pterygota</taxon>
        <taxon>Neoptera</taxon>
        <taxon>Endopterygota</taxon>
        <taxon>Coleoptera</taxon>
        <taxon>Polyphaga</taxon>
        <taxon>Scarabaeiformia</taxon>
        <taxon>Scarabaeidae</taxon>
        <taxon>Melolonthinae</taxon>
        <taxon>Holotrichia</taxon>
    </lineage>
</organism>
<gene>
    <name evidence="1" type="ORF">MML48_1g00059</name>
</gene>
<reference evidence="1" key="1">
    <citation type="submission" date="2022-04" db="EMBL/GenBank/DDBJ databases">
        <title>Chromosome-scale genome assembly of Holotrichia oblita Faldermann.</title>
        <authorList>
            <person name="Rongchong L."/>
        </authorList>
    </citation>
    <scope>NUCLEOTIDE SEQUENCE</scope>
    <source>
        <strain evidence="1">81SQS9</strain>
    </source>
</reference>
<accession>A0ACB9TR87</accession>
<sequence>MTDSTLNPKLIAAGLIDAFEGRSKVTREDATKFLQEYFMVRLPAKRLKESEEFISQIEEKNRNNADFGRTESGLLYQIIRPGSSERPTSELDKVRVTYVGTFKNGTEFDSSKDTVEFALNRVIRGWTEGLQLIGKGGEIRLWIPPDLAYGQYGRGNIGPNEALVFDINLIDFTPAQTQEETPAMSPGM</sequence>
<protein>
    <submittedName>
        <fullName evidence="1">Fkbp-type peptidyl-prolyl cis-trans isomerase fkpa</fullName>
    </submittedName>
</protein>
<keyword evidence="2" id="KW-1185">Reference proteome</keyword>
<evidence type="ECO:0000313" key="2">
    <source>
        <dbReference type="Proteomes" id="UP001056778"/>
    </source>
</evidence>
<proteinExistence type="predicted"/>
<keyword evidence="1" id="KW-0413">Isomerase</keyword>
<dbReference type="Proteomes" id="UP001056778">
    <property type="component" value="Chromosome 1"/>
</dbReference>
<name>A0ACB9TR87_HOLOL</name>
<evidence type="ECO:0000313" key="1">
    <source>
        <dbReference type="EMBL" id="KAI4469340.1"/>
    </source>
</evidence>
<dbReference type="EMBL" id="CM043015">
    <property type="protein sequence ID" value="KAI4469340.1"/>
    <property type="molecule type" value="Genomic_DNA"/>
</dbReference>
<comment type="caution">
    <text evidence="1">The sequence shown here is derived from an EMBL/GenBank/DDBJ whole genome shotgun (WGS) entry which is preliminary data.</text>
</comment>